<accession>A0A8S8XIC7</accession>
<comment type="caution">
    <text evidence="1">The sequence shown here is derived from an EMBL/GenBank/DDBJ whole genome shotgun (WGS) entry which is preliminary data.</text>
</comment>
<dbReference type="Proteomes" id="UP000681075">
    <property type="component" value="Unassembled WGS sequence"/>
</dbReference>
<dbReference type="EMBL" id="BOPV01000001">
    <property type="protein sequence ID" value="GIL41811.1"/>
    <property type="molecule type" value="Genomic_DNA"/>
</dbReference>
<reference evidence="1" key="1">
    <citation type="submission" date="2021-02" db="EMBL/GenBank/DDBJ databases">
        <title>Genome sequence of Rhodospirillales sp. strain TMPK1 isolated from soil.</title>
        <authorList>
            <person name="Nakai R."/>
            <person name="Kusada H."/>
            <person name="Tamaki H."/>
        </authorList>
    </citation>
    <scope>NUCLEOTIDE SEQUENCE</scope>
    <source>
        <strain evidence="1">TMPK1</strain>
    </source>
</reference>
<dbReference type="AlphaFoldDB" id="A0A8S8XIC7"/>
<gene>
    <name evidence="1" type="ORF">TMPK1_40480</name>
</gene>
<evidence type="ECO:0000313" key="2">
    <source>
        <dbReference type="Proteomes" id="UP000681075"/>
    </source>
</evidence>
<organism evidence="1 2">
    <name type="scientific">Roseiterribacter gracilis</name>
    <dbReference type="NCBI Taxonomy" id="2812848"/>
    <lineage>
        <taxon>Bacteria</taxon>
        <taxon>Pseudomonadati</taxon>
        <taxon>Pseudomonadota</taxon>
        <taxon>Alphaproteobacteria</taxon>
        <taxon>Rhodospirillales</taxon>
        <taxon>Roseiterribacteraceae</taxon>
        <taxon>Roseiterribacter</taxon>
    </lineage>
</organism>
<sequence length="81" mass="9169">MVEIDREMRGQDAGFFGRRVADPDVAIVDRHVALDAHGRLPRFVVLVLARIRLKDTAELRVKRSPPFTSPTYLRIPDGDLS</sequence>
<protein>
    <submittedName>
        <fullName evidence="1">Uncharacterized protein</fullName>
    </submittedName>
</protein>
<keyword evidence="2" id="KW-1185">Reference proteome</keyword>
<proteinExistence type="predicted"/>
<name>A0A8S8XIC7_9PROT</name>
<evidence type="ECO:0000313" key="1">
    <source>
        <dbReference type="EMBL" id="GIL41811.1"/>
    </source>
</evidence>